<dbReference type="InterPro" id="IPR039683">
    <property type="entry name" value="Lsm12-like"/>
</dbReference>
<comment type="caution">
    <text evidence="3">The sequence shown here is derived from an EMBL/GenBank/DDBJ whole genome shotgun (WGS) entry which is preliminary data.</text>
</comment>
<feature type="compositionally biased region" description="Low complexity" evidence="1">
    <location>
        <begin position="127"/>
        <end position="142"/>
    </location>
</feature>
<dbReference type="Proteomes" id="UP000009131">
    <property type="component" value="Unassembled WGS sequence"/>
</dbReference>
<dbReference type="PANTHER" id="PTHR13542">
    <property type="entry name" value="LSM12 HOMOLOG"/>
    <property type="match status" value="1"/>
</dbReference>
<dbReference type="OrthoDB" id="1057137at2759"/>
<evidence type="ECO:0000313" key="3">
    <source>
        <dbReference type="EMBL" id="GAA94757.1"/>
    </source>
</evidence>
<dbReference type="InterPro" id="IPR019181">
    <property type="entry name" value="LSM12_ABD"/>
</dbReference>
<feature type="region of interest" description="Disordered" evidence="1">
    <location>
        <begin position="1"/>
        <end position="85"/>
    </location>
</feature>
<feature type="region of interest" description="Disordered" evidence="1">
    <location>
        <begin position="107"/>
        <end position="145"/>
    </location>
</feature>
<dbReference type="InterPro" id="IPR047574">
    <property type="entry name" value="AD"/>
</dbReference>
<dbReference type="Pfam" id="PF09793">
    <property type="entry name" value="AD"/>
    <property type="match status" value="1"/>
</dbReference>
<dbReference type="eggNOG" id="KOG4401">
    <property type="taxonomic scope" value="Eukaryota"/>
</dbReference>
<dbReference type="AlphaFoldDB" id="G7DVZ7"/>
<reference evidence="3 4" key="1">
    <citation type="journal article" date="2011" name="J. Gen. Appl. Microbiol.">
        <title>Draft genome sequencing of the enigmatic basidiomycete Mixia osmundae.</title>
        <authorList>
            <person name="Nishida H."/>
            <person name="Nagatsuka Y."/>
            <person name="Sugiyama J."/>
        </authorList>
    </citation>
    <scope>NUCLEOTIDE SEQUENCE [LARGE SCALE GENOMIC DNA]</scope>
    <source>
        <strain evidence="4">CBS 9802 / IAM 14324 / JCM 22182 / KY 12970</strain>
    </source>
</reference>
<gene>
    <name evidence="3" type="primary">Mo01411</name>
    <name evidence="3" type="ORF">E5Q_01411</name>
</gene>
<dbReference type="PROSITE" id="PS52001">
    <property type="entry name" value="AD"/>
    <property type="match status" value="1"/>
</dbReference>
<accession>G7DVZ7</accession>
<feature type="domain" description="AD" evidence="2">
    <location>
        <begin position="240"/>
        <end position="339"/>
    </location>
</feature>
<dbReference type="InParanoid" id="G7DVZ7"/>
<evidence type="ECO:0000259" key="2">
    <source>
        <dbReference type="PROSITE" id="PS52001"/>
    </source>
</evidence>
<dbReference type="SMART" id="SM00995">
    <property type="entry name" value="AD"/>
    <property type="match status" value="1"/>
</dbReference>
<proteinExistence type="predicted"/>
<dbReference type="EMBL" id="BABT02000046">
    <property type="protein sequence ID" value="GAA94757.1"/>
    <property type="molecule type" value="Genomic_DNA"/>
</dbReference>
<feature type="compositionally biased region" description="Low complexity" evidence="1">
    <location>
        <begin position="107"/>
        <end position="117"/>
    </location>
</feature>
<organism evidence="3 4">
    <name type="scientific">Mixia osmundae (strain CBS 9802 / IAM 14324 / JCM 22182 / KY 12970)</name>
    <dbReference type="NCBI Taxonomy" id="764103"/>
    <lineage>
        <taxon>Eukaryota</taxon>
        <taxon>Fungi</taxon>
        <taxon>Dikarya</taxon>
        <taxon>Basidiomycota</taxon>
        <taxon>Pucciniomycotina</taxon>
        <taxon>Mixiomycetes</taxon>
        <taxon>Mixiales</taxon>
        <taxon>Mixiaceae</taxon>
        <taxon>Mixia</taxon>
    </lineage>
</organism>
<reference evidence="3 4" key="2">
    <citation type="journal article" date="2012" name="Open Biol.">
        <title>Characteristics of nucleosomes and linker DNA regions on the genome of the basidiomycete Mixia osmundae revealed by mono- and dinucleosome mapping.</title>
        <authorList>
            <person name="Nishida H."/>
            <person name="Kondo S."/>
            <person name="Matsumoto T."/>
            <person name="Suzuki Y."/>
            <person name="Yoshikawa H."/>
            <person name="Taylor T.D."/>
            <person name="Sugiyama J."/>
        </authorList>
    </citation>
    <scope>NUCLEOTIDE SEQUENCE [LARGE SCALE GENOMIC DNA]</scope>
    <source>
        <strain evidence="4">CBS 9802 / IAM 14324 / JCM 22182 / KY 12970</strain>
    </source>
</reference>
<keyword evidence="4" id="KW-1185">Reference proteome</keyword>
<sequence length="348" mass="35958">MASTSSGTPAVRSAAGSQEGQPRASAWGKSRPAGGALAGPAAQASNVDSKAAAAKPSSDGTATKPESTSGSTRKPSVAAVVASGPPTSISSVVPLESKAVAAVAGSSVSQQPAQQSAWTKKPASITSAPAQASRRPAANSSRPVKELGGMLGATVRLHLSPIANLPSPDRDLAEGVVWGFDASLGFVALEIAVKTTTAAQTGTANDAKQAKTYQLVRLDRIRSYELVQPTPSDFVPMIVQRFPQKVLVNREKAAVRAETVAAARVGPKGVTPLGQAIYDALAKTLPVRWHKTNIIVMDEILISPPYNPPDCRTSADDPGANGRLLRIQKVLEGERTKVLRQQPGLSSA</sequence>
<feature type="compositionally biased region" description="Low complexity" evidence="1">
    <location>
        <begin position="32"/>
        <end position="55"/>
    </location>
</feature>
<dbReference type="RefSeq" id="XP_014567759.1">
    <property type="nucleotide sequence ID" value="XM_014712273.1"/>
</dbReference>
<feature type="compositionally biased region" description="Polar residues" evidence="1">
    <location>
        <begin position="58"/>
        <end position="74"/>
    </location>
</feature>
<protein>
    <recommendedName>
        <fullName evidence="2">AD domain-containing protein</fullName>
    </recommendedName>
</protein>
<evidence type="ECO:0000313" key="4">
    <source>
        <dbReference type="Proteomes" id="UP000009131"/>
    </source>
</evidence>
<dbReference type="STRING" id="764103.G7DVZ7"/>
<evidence type="ECO:0000256" key="1">
    <source>
        <dbReference type="SAM" id="MobiDB-lite"/>
    </source>
</evidence>
<name>G7DVZ7_MIXOS</name>
<dbReference type="HOGENOM" id="CLU_797130_0_0_1"/>